<evidence type="ECO:0000256" key="4">
    <source>
        <dbReference type="ARBA" id="ARBA00023015"/>
    </source>
</evidence>
<dbReference type="GO" id="GO:0034244">
    <property type="term" value="P:negative regulation of transcription elongation by RNA polymerase II"/>
    <property type="evidence" value="ECO:0007669"/>
    <property type="project" value="InterPro"/>
</dbReference>
<dbReference type="Pfam" id="PF23121">
    <property type="entry name" value="SPOC_AIPP2"/>
    <property type="match status" value="1"/>
</dbReference>
<keyword evidence="3" id="KW-0862">Zinc</keyword>
<organism evidence="7 8">
    <name type="scientific">Carya illinoinensis</name>
    <name type="common">Pecan</name>
    <dbReference type="NCBI Taxonomy" id="32201"/>
    <lineage>
        <taxon>Eukaryota</taxon>
        <taxon>Viridiplantae</taxon>
        <taxon>Streptophyta</taxon>
        <taxon>Embryophyta</taxon>
        <taxon>Tracheophyta</taxon>
        <taxon>Spermatophyta</taxon>
        <taxon>Magnoliopsida</taxon>
        <taxon>eudicotyledons</taxon>
        <taxon>Gunneridae</taxon>
        <taxon>Pentapetalae</taxon>
        <taxon>rosids</taxon>
        <taxon>fabids</taxon>
        <taxon>Fagales</taxon>
        <taxon>Juglandaceae</taxon>
        <taxon>Carya</taxon>
    </lineage>
</organism>
<evidence type="ECO:0000256" key="2">
    <source>
        <dbReference type="ARBA" id="ARBA00022771"/>
    </source>
</evidence>
<accession>A0A8T1NVW2</accession>
<evidence type="ECO:0000256" key="3">
    <source>
        <dbReference type="ARBA" id="ARBA00022833"/>
    </source>
</evidence>
<dbReference type="AlphaFoldDB" id="A0A8T1NVW2"/>
<sequence length="655" mass="72294">MQAPGKQTHSGQPCDTCGGVGGVGFQELIAVCIRCRTAREHVYCMRSHLYVVPEDWVCESCLSSDLVLSEASGMEDVVGPALDSSNIVCQDNTHTAGPSFLNRAYSKRQKPVETGKVKFLPTEEVIKLSSSTPKKVTSVRSNSGSKPYPFMESLRNPQVGYTAAAPKFPILSVNATHCLGPSGLVKPPRQGSVLSRTNQEALQAPKNIKEPKVAVTSRKEYRRNEQLVNALIAKVNETYRTNAEKAANKASCPPLSKKHLPITEKRGKRALAAASEELVCAKPLMDALAAAKELESSHMNIEKAIKKARTHSPSRHSSPVASSALVALEVFSGREPMDLPIAKEHKTYTMKTEDGINKASCSSSPPMHTSTTVISDANFRGVAECNNSDVEERDLLNVLPKFKLYHDYLPALHATWGGGFVFTTAPFKFYGLFQAQPPCTINRKAFEFSKRMPSALQVMFVPRCQVWADLFQNSCPHLSDVALYFFPADNIERSKENMSCLFELMEVHDSMMRSCVDGVELLIFTSNQLHLGSQTEFFWAVFHPVKNNHPLDKIDKEHSLPIDPLECKTNDNMVMDGSEEVFHTLIGVVPTRVADMPSFSLKISKLKFRSSNAIRSDSAIDWVHLLLQIAILFGLSAPRTTLQGLRPQASSMPKK</sequence>
<dbReference type="InterPro" id="IPR056280">
    <property type="entry name" value="AIPP2-like_SPOC"/>
</dbReference>
<evidence type="ECO:0000256" key="1">
    <source>
        <dbReference type="ARBA" id="ARBA00022723"/>
    </source>
</evidence>
<comment type="caution">
    <text evidence="7">The sequence shown here is derived from an EMBL/GenBank/DDBJ whole genome shotgun (WGS) entry which is preliminary data.</text>
</comment>
<evidence type="ECO:0000313" key="7">
    <source>
        <dbReference type="EMBL" id="KAG6632870.1"/>
    </source>
</evidence>
<dbReference type="PANTHER" id="PTHR33304">
    <property type="match status" value="1"/>
</dbReference>
<dbReference type="PANTHER" id="PTHR33304:SF36">
    <property type="entry name" value="GB|AAF26970.1-RELATED"/>
    <property type="match status" value="1"/>
</dbReference>
<gene>
    <name evidence="7" type="ORF">CIPAW_12G008400</name>
</gene>
<dbReference type="InterPro" id="IPR049914">
    <property type="entry name" value="PHD1-3/5-6"/>
</dbReference>
<dbReference type="EMBL" id="CM031820">
    <property type="protein sequence ID" value="KAG6632870.1"/>
    <property type="molecule type" value="Genomic_DNA"/>
</dbReference>
<name>A0A8T1NVW2_CARIL</name>
<keyword evidence="2" id="KW-0863">Zinc-finger</keyword>
<evidence type="ECO:0000256" key="5">
    <source>
        <dbReference type="ARBA" id="ARBA00023163"/>
    </source>
</evidence>
<dbReference type="GO" id="GO:0140566">
    <property type="term" value="F:histone reader activity"/>
    <property type="evidence" value="ECO:0007669"/>
    <property type="project" value="InterPro"/>
</dbReference>
<proteinExistence type="predicted"/>
<keyword evidence="8" id="KW-1185">Reference proteome</keyword>
<keyword evidence="5" id="KW-0804">Transcription</keyword>
<dbReference type="GO" id="GO:0008270">
    <property type="term" value="F:zinc ion binding"/>
    <property type="evidence" value="ECO:0007669"/>
    <property type="project" value="UniProtKB-KW"/>
</dbReference>
<dbReference type="Proteomes" id="UP000811609">
    <property type="component" value="Chromosome 12"/>
</dbReference>
<protein>
    <recommendedName>
        <fullName evidence="6">AIPP2-like SPOC-like domain-containing protein</fullName>
    </recommendedName>
</protein>
<evidence type="ECO:0000259" key="6">
    <source>
        <dbReference type="Pfam" id="PF23121"/>
    </source>
</evidence>
<keyword evidence="1" id="KW-0479">Metal-binding</keyword>
<evidence type="ECO:0000313" key="8">
    <source>
        <dbReference type="Proteomes" id="UP000811609"/>
    </source>
</evidence>
<feature type="domain" description="AIPP2-like SPOC-like" evidence="6">
    <location>
        <begin position="416"/>
        <end position="542"/>
    </location>
</feature>
<keyword evidence="4" id="KW-0805">Transcription regulation</keyword>
<reference evidence="7" key="1">
    <citation type="submission" date="2020-12" db="EMBL/GenBank/DDBJ databases">
        <title>WGS assembly of Carya illinoinensis cv. Pawnee.</title>
        <authorList>
            <person name="Platts A."/>
            <person name="Shu S."/>
            <person name="Wright S."/>
            <person name="Barry K."/>
            <person name="Edger P."/>
            <person name="Pires J.C."/>
            <person name="Schmutz J."/>
        </authorList>
    </citation>
    <scope>NUCLEOTIDE SEQUENCE</scope>
    <source>
        <tissue evidence="7">Leaf</tissue>
    </source>
</reference>